<dbReference type="PROSITE" id="PS51202">
    <property type="entry name" value="RCK_C"/>
    <property type="match status" value="1"/>
</dbReference>
<evidence type="ECO:0000259" key="2">
    <source>
        <dbReference type="PROSITE" id="PS51202"/>
    </source>
</evidence>
<keyword evidence="4" id="KW-1185">Reference proteome</keyword>
<accession>A0A919YU14</accession>
<dbReference type="PANTHER" id="PTHR43833">
    <property type="entry name" value="POTASSIUM CHANNEL PROTEIN 2-RELATED-RELATED"/>
    <property type="match status" value="1"/>
</dbReference>
<dbReference type="Proteomes" id="UP000683139">
    <property type="component" value="Unassembled WGS sequence"/>
</dbReference>
<dbReference type="Gene3D" id="3.30.70.1450">
    <property type="entry name" value="Regulator of K+ conductance, C-terminal domain"/>
    <property type="match status" value="1"/>
</dbReference>
<name>A0A919YU14_9BACL</name>
<dbReference type="SUPFAM" id="SSF51735">
    <property type="entry name" value="NAD(P)-binding Rossmann-fold domains"/>
    <property type="match status" value="1"/>
</dbReference>
<dbReference type="SUPFAM" id="SSF116726">
    <property type="entry name" value="TrkA C-terminal domain-like"/>
    <property type="match status" value="1"/>
</dbReference>
<proteinExistence type="predicted"/>
<comment type="caution">
    <text evidence="3">The sequence shown here is derived from an EMBL/GenBank/DDBJ whole genome shotgun (WGS) entry which is preliminary data.</text>
</comment>
<dbReference type="Gene3D" id="3.40.50.720">
    <property type="entry name" value="NAD(P)-binding Rossmann-like Domain"/>
    <property type="match status" value="1"/>
</dbReference>
<dbReference type="Pfam" id="PF02080">
    <property type="entry name" value="TrkA_C"/>
    <property type="match status" value="1"/>
</dbReference>
<dbReference type="InterPro" id="IPR003148">
    <property type="entry name" value="RCK_N"/>
</dbReference>
<dbReference type="PROSITE" id="PS51201">
    <property type="entry name" value="RCK_N"/>
    <property type="match status" value="1"/>
</dbReference>
<feature type="domain" description="RCK N-terminal" evidence="1">
    <location>
        <begin position="2"/>
        <end position="118"/>
    </location>
</feature>
<sequence length="221" mass="24555">MKKQFLVVGLGRFGSSMTRTLVQNGHEVLAVDKDPELVQDIAPYATHALQADCTDELVLKEIGVSNFTHAIVAIGDDLQASILATLMLKEMNLPNVIAKARDEMHGNVLRKIGADKIIYPERDMAVRLANQLSSNSIIDYIELSEEYNIVEMLAPPAMSGLSLQKLDIRARFGCTILAIKTEHRMNVSPRAEDIIQAGNALLIIGSHEQISQLEKYYERKK</sequence>
<evidence type="ECO:0000313" key="3">
    <source>
        <dbReference type="EMBL" id="GIP18404.1"/>
    </source>
</evidence>
<feature type="domain" description="RCK C-terminal" evidence="2">
    <location>
        <begin position="135"/>
        <end position="219"/>
    </location>
</feature>
<organism evidence="3 4">
    <name type="scientific">Paenibacillus montaniterrae</name>
    <dbReference type="NCBI Taxonomy" id="429341"/>
    <lineage>
        <taxon>Bacteria</taxon>
        <taxon>Bacillati</taxon>
        <taxon>Bacillota</taxon>
        <taxon>Bacilli</taxon>
        <taxon>Bacillales</taxon>
        <taxon>Paenibacillaceae</taxon>
        <taxon>Paenibacillus</taxon>
    </lineage>
</organism>
<protein>
    <submittedName>
        <fullName evidence="3">Potassium transporter Trk</fullName>
    </submittedName>
</protein>
<dbReference type="AlphaFoldDB" id="A0A919YU14"/>
<dbReference type="RefSeq" id="WP_213518773.1">
    <property type="nucleotide sequence ID" value="NZ_BOSE01000008.1"/>
</dbReference>
<dbReference type="InterPro" id="IPR050721">
    <property type="entry name" value="Trk_Ktr_HKT_K-transport"/>
</dbReference>
<dbReference type="PANTHER" id="PTHR43833:SF7">
    <property type="entry name" value="KTR SYSTEM POTASSIUM UPTAKE PROTEIN C"/>
    <property type="match status" value="1"/>
</dbReference>
<dbReference type="InterPro" id="IPR036291">
    <property type="entry name" value="NAD(P)-bd_dom_sf"/>
</dbReference>
<dbReference type="EMBL" id="BOSE01000008">
    <property type="protein sequence ID" value="GIP18404.1"/>
    <property type="molecule type" value="Genomic_DNA"/>
</dbReference>
<evidence type="ECO:0000313" key="4">
    <source>
        <dbReference type="Proteomes" id="UP000683139"/>
    </source>
</evidence>
<gene>
    <name evidence="3" type="ORF">J40TS1_40460</name>
</gene>
<dbReference type="GO" id="GO:0006813">
    <property type="term" value="P:potassium ion transport"/>
    <property type="evidence" value="ECO:0007669"/>
    <property type="project" value="InterPro"/>
</dbReference>
<reference evidence="3" key="1">
    <citation type="submission" date="2021-03" db="EMBL/GenBank/DDBJ databases">
        <title>Antimicrobial resistance genes in bacteria isolated from Japanese honey, and their potential for conferring macrolide and lincosamide resistance in the American foulbrood pathogen Paenibacillus larvae.</title>
        <authorList>
            <person name="Okamoto M."/>
            <person name="Kumagai M."/>
            <person name="Kanamori H."/>
            <person name="Takamatsu D."/>
        </authorList>
    </citation>
    <scope>NUCLEOTIDE SEQUENCE</scope>
    <source>
        <strain evidence="3">J40TS1</strain>
    </source>
</reference>
<dbReference type="GO" id="GO:0008324">
    <property type="term" value="F:monoatomic cation transmembrane transporter activity"/>
    <property type="evidence" value="ECO:0007669"/>
    <property type="project" value="InterPro"/>
</dbReference>
<evidence type="ECO:0000259" key="1">
    <source>
        <dbReference type="PROSITE" id="PS51201"/>
    </source>
</evidence>
<dbReference type="Pfam" id="PF02254">
    <property type="entry name" value="TrkA_N"/>
    <property type="match status" value="1"/>
</dbReference>
<dbReference type="InterPro" id="IPR006037">
    <property type="entry name" value="RCK_C"/>
</dbReference>
<dbReference type="InterPro" id="IPR036721">
    <property type="entry name" value="RCK_C_sf"/>
</dbReference>